<feature type="compositionally biased region" description="Acidic residues" evidence="1">
    <location>
        <begin position="9"/>
        <end position="19"/>
    </location>
</feature>
<reference evidence="3 4" key="1">
    <citation type="submission" date="2019-07" db="EMBL/GenBank/DDBJ databases">
        <title>Quadrisphaera sp. strain DD2A genome sequencing and assembly.</title>
        <authorList>
            <person name="Kim I."/>
        </authorList>
    </citation>
    <scope>NUCLEOTIDE SEQUENCE [LARGE SCALE GENOMIC DNA]</scope>
    <source>
        <strain evidence="3 4">DD2A</strain>
    </source>
</reference>
<evidence type="ECO:0000256" key="1">
    <source>
        <dbReference type="SAM" id="MobiDB-lite"/>
    </source>
</evidence>
<dbReference type="EMBL" id="VKAC01000008">
    <property type="protein sequence ID" value="TXR55539.1"/>
    <property type="molecule type" value="Genomic_DNA"/>
</dbReference>
<feature type="region of interest" description="Disordered" evidence="1">
    <location>
        <begin position="1"/>
        <end position="45"/>
    </location>
</feature>
<gene>
    <name evidence="3" type="ORF">FMM08_14685</name>
</gene>
<dbReference type="Proteomes" id="UP000321234">
    <property type="component" value="Unassembled WGS sequence"/>
</dbReference>
<feature type="transmembrane region" description="Helical" evidence="2">
    <location>
        <begin position="60"/>
        <end position="78"/>
    </location>
</feature>
<accession>A0A5C8ZE16</accession>
<dbReference type="RefSeq" id="WP_147927115.1">
    <property type="nucleotide sequence ID" value="NZ_VKAC01000008.1"/>
</dbReference>
<sequence length="358" mass="37315">MARDRVEDDLVDLDDDLDGTWDAPLPRGGQHDDDDDEDDDGRLGRSRQLRERPRWLGSRWTLPALVVVLALVVVGAAGRQFRAAAADDLARAEQLGALQLGGASVVSAFTGDPAEFDAQGRLLTRVQVQVLNSGEEGVHVAVRGTSEPLLQLVGPQEATAVGPDGSNTLTLRAAVDCSRAPAVRTSYSSPEDAQAATAFSLDLDVAVADDPRSAQRHRYLVADSGFGWGDIGQQLAYACDPASNGSLSVSTSPRDDGTVVMEVRNETAAETTVALDATPWLGATTDVALPATVHARSDLPVVVTLHPRCSSARSPSEGGLDVRVDLVPANGDGSGQPLSSSGGLVAAWAARQVALACG</sequence>
<keyword evidence="2" id="KW-1133">Transmembrane helix</keyword>
<keyword evidence="2" id="KW-0472">Membrane</keyword>
<keyword evidence="2" id="KW-0812">Transmembrane</keyword>
<dbReference type="AlphaFoldDB" id="A0A5C8ZE16"/>
<comment type="caution">
    <text evidence="3">The sequence shown here is derived from an EMBL/GenBank/DDBJ whole genome shotgun (WGS) entry which is preliminary data.</text>
</comment>
<proteinExistence type="predicted"/>
<evidence type="ECO:0000313" key="3">
    <source>
        <dbReference type="EMBL" id="TXR55539.1"/>
    </source>
</evidence>
<keyword evidence="4" id="KW-1185">Reference proteome</keyword>
<evidence type="ECO:0000313" key="4">
    <source>
        <dbReference type="Proteomes" id="UP000321234"/>
    </source>
</evidence>
<dbReference type="OrthoDB" id="9831537at2"/>
<name>A0A5C8ZE16_9ACTN</name>
<protein>
    <submittedName>
        <fullName evidence="3">Uncharacterized protein</fullName>
    </submittedName>
</protein>
<evidence type="ECO:0000256" key="2">
    <source>
        <dbReference type="SAM" id="Phobius"/>
    </source>
</evidence>
<organism evidence="3 4">
    <name type="scientific">Quadrisphaera setariae</name>
    <dbReference type="NCBI Taxonomy" id="2593304"/>
    <lineage>
        <taxon>Bacteria</taxon>
        <taxon>Bacillati</taxon>
        <taxon>Actinomycetota</taxon>
        <taxon>Actinomycetes</taxon>
        <taxon>Kineosporiales</taxon>
        <taxon>Kineosporiaceae</taxon>
        <taxon>Quadrisphaera</taxon>
    </lineage>
</organism>